<protein>
    <submittedName>
        <fullName evidence="4">Glycerate kinase</fullName>
        <ecNumber evidence="4">2.7.1.31</ecNumber>
    </submittedName>
</protein>
<organism evidence="4 5">
    <name type="scientific">Paracerasibacillus soli</name>
    <dbReference type="NCBI Taxonomy" id="480284"/>
    <lineage>
        <taxon>Bacteria</taxon>
        <taxon>Bacillati</taxon>
        <taxon>Bacillota</taxon>
        <taxon>Bacilli</taxon>
        <taxon>Bacillales</taxon>
        <taxon>Bacillaceae</taxon>
        <taxon>Paracerasibacillus</taxon>
    </lineage>
</organism>
<evidence type="ECO:0000256" key="3">
    <source>
        <dbReference type="ARBA" id="ARBA00022777"/>
    </source>
</evidence>
<dbReference type="Gene3D" id="3.40.50.10350">
    <property type="entry name" value="Glycerate kinase, domain 1"/>
    <property type="match status" value="1"/>
</dbReference>
<dbReference type="Pfam" id="PF02595">
    <property type="entry name" value="Gly_kinase"/>
    <property type="match status" value="1"/>
</dbReference>
<evidence type="ECO:0000256" key="2">
    <source>
        <dbReference type="ARBA" id="ARBA00022679"/>
    </source>
</evidence>
<dbReference type="EC" id="2.7.1.31" evidence="4"/>
<dbReference type="Proteomes" id="UP001275315">
    <property type="component" value="Unassembled WGS sequence"/>
</dbReference>
<keyword evidence="3 4" id="KW-0418">Kinase</keyword>
<dbReference type="InterPro" id="IPR004381">
    <property type="entry name" value="Glycerate_kinase"/>
</dbReference>
<proteinExistence type="inferred from homology"/>
<reference evidence="4 5" key="1">
    <citation type="submission" date="2023-10" db="EMBL/GenBank/DDBJ databases">
        <title>Virgibacillus soli CC-YMP-6 genome.</title>
        <authorList>
            <person name="Miliotis G."/>
            <person name="Sengupta P."/>
            <person name="Hameed A."/>
            <person name="Chuvochina M."/>
            <person name="Mcdonagh F."/>
            <person name="Simpson A.C."/>
            <person name="Singh N.K."/>
            <person name="Rekha P.D."/>
            <person name="Raman K."/>
            <person name="Hugenholtz P."/>
            <person name="Venkateswaran K."/>
        </authorList>
    </citation>
    <scope>NUCLEOTIDE SEQUENCE [LARGE SCALE GENOMIC DNA]</scope>
    <source>
        <strain evidence="4 5">CC-YMP-6</strain>
    </source>
</reference>
<keyword evidence="5" id="KW-1185">Reference proteome</keyword>
<evidence type="ECO:0000256" key="1">
    <source>
        <dbReference type="ARBA" id="ARBA00006284"/>
    </source>
</evidence>
<dbReference type="InterPro" id="IPR018193">
    <property type="entry name" value="Glyc_kinase_flavodox-like_fold"/>
</dbReference>
<dbReference type="GO" id="GO:0008887">
    <property type="term" value="F:glycerate kinase activity"/>
    <property type="evidence" value="ECO:0007669"/>
    <property type="project" value="UniProtKB-EC"/>
</dbReference>
<dbReference type="Gene3D" id="3.90.1510.10">
    <property type="entry name" value="Glycerate kinase, domain 2"/>
    <property type="match status" value="1"/>
</dbReference>
<dbReference type="InterPro" id="IPR018197">
    <property type="entry name" value="Glycerate_kinase_RE-like"/>
</dbReference>
<dbReference type="NCBIfam" id="TIGR00045">
    <property type="entry name" value="glycerate kinase"/>
    <property type="match status" value="1"/>
</dbReference>
<sequence length="272" mass="29261">MTTYGIGEAIQIALDSGIRKFIIALGGSATNDGGIGMLLALGADIRDKVKQMISKYGKGLLTIKSVNIDPVMDRLGTCTFQIATDVTNPLLGKQGASEVYGPQKGATAEQIKSLDEGLANFCHVMEQSYPHFINIHKQSGTGAAGGLGYAFRLLGGRQYSGASLIGEMMGLGGEIQDADLVITGEGKSDAQTLLGKVPFYVAKLANMHGKQVCLVSGTIEGRENIQDYYTRLYELKNESMSVKQAMEQAESLLYNQTRQMIVDFIEGRNETC</sequence>
<dbReference type="EMBL" id="JAWDIQ010000002">
    <property type="protein sequence ID" value="MDY0409574.1"/>
    <property type="molecule type" value="Genomic_DNA"/>
</dbReference>
<dbReference type="PANTHER" id="PTHR21599:SF0">
    <property type="entry name" value="GLYCERATE KINASE"/>
    <property type="match status" value="1"/>
</dbReference>
<dbReference type="PANTHER" id="PTHR21599">
    <property type="entry name" value="GLYCERATE KINASE"/>
    <property type="match status" value="1"/>
</dbReference>
<comment type="caution">
    <text evidence="4">The sequence shown here is derived from an EMBL/GenBank/DDBJ whole genome shotgun (WGS) entry which is preliminary data.</text>
</comment>
<evidence type="ECO:0000313" key="4">
    <source>
        <dbReference type="EMBL" id="MDY0409574.1"/>
    </source>
</evidence>
<gene>
    <name evidence="4" type="ORF">RWD45_14615</name>
</gene>
<dbReference type="InterPro" id="IPR036129">
    <property type="entry name" value="Glycerate_kinase_sf"/>
</dbReference>
<keyword evidence="2 4" id="KW-0808">Transferase</keyword>
<dbReference type="SUPFAM" id="SSF110738">
    <property type="entry name" value="Glycerate kinase I"/>
    <property type="match status" value="1"/>
</dbReference>
<comment type="similarity">
    <text evidence="1">Belongs to the glycerate kinase type-1 family.</text>
</comment>
<evidence type="ECO:0000313" key="5">
    <source>
        <dbReference type="Proteomes" id="UP001275315"/>
    </source>
</evidence>
<accession>A0ABU5CUS6</accession>
<name>A0ABU5CUS6_9BACI</name>
<dbReference type="RefSeq" id="WP_320380368.1">
    <property type="nucleotide sequence ID" value="NZ_JAWDIQ010000002.1"/>
</dbReference>